<evidence type="ECO:0000256" key="1">
    <source>
        <dbReference type="ARBA" id="ARBA00001933"/>
    </source>
</evidence>
<feature type="domain" description="HTH gntR-type" evidence="8">
    <location>
        <begin position="14"/>
        <end position="82"/>
    </location>
</feature>
<keyword evidence="3 9" id="KW-0808">Transferase</keyword>
<dbReference type="InterPro" id="IPR015422">
    <property type="entry name" value="PyrdxlP-dep_Trfase_small"/>
</dbReference>
<protein>
    <submittedName>
        <fullName evidence="9">PLP-dependent aminotransferase family protein</fullName>
    </submittedName>
</protein>
<dbReference type="InterPro" id="IPR000524">
    <property type="entry name" value="Tscrpt_reg_HTH_GntR"/>
</dbReference>
<dbReference type="GO" id="GO:0008483">
    <property type="term" value="F:transaminase activity"/>
    <property type="evidence" value="ECO:0007669"/>
    <property type="project" value="UniProtKB-KW"/>
</dbReference>
<dbReference type="InterPro" id="IPR051446">
    <property type="entry name" value="HTH_trans_reg/aminotransferase"/>
</dbReference>
<keyword evidence="10" id="KW-1185">Reference proteome</keyword>
<dbReference type="Gene3D" id="1.10.10.10">
    <property type="entry name" value="Winged helix-like DNA-binding domain superfamily/Winged helix DNA-binding domain"/>
    <property type="match status" value="1"/>
</dbReference>
<dbReference type="InterPro" id="IPR036388">
    <property type="entry name" value="WH-like_DNA-bd_sf"/>
</dbReference>
<evidence type="ECO:0000256" key="5">
    <source>
        <dbReference type="ARBA" id="ARBA00023015"/>
    </source>
</evidence>
<dbReference type="InterPro" id="IPR015421">
    <property type="entry name" value="PyrdxlP-dep_Trfase_major"/>
</dbReference>
<evidence type="ECO:0000313" key="10">
    <source>
        <dbReference type="Proteomes" id="UP001199916"/>
    </source>
</evidence>
<gene>
    <name evidence="9" type="ORF">LQV63_10430</name>
</gene>
<keyword evidence="7" id="KW-0804">Transcription</keyword>
<dbReference type="InterPro" id="IPR004839">
    <property type="entry name" value="Aminotransferase_I/II_large"/>
</dbReference>
<dbReference type="Pfam" id="PF00155">
    <property type="entry name" value="Aminotran_1_2"/>
    <property type="match status" value="1"/>
</dbReference>
<dbReference type="SMART" id="SM00345">
    <property type="entry name" value="HTH_GNTR"/>
    <property type="match status" value="1"/>
</dbReference>
<name>A0ABS8YCI9_9BACL</name>
<dbReference type="CDD" id="cd07377">
    <property type="entry name" value="WHTH_GntR"/>
    <property type="match status" value="1"/>
</dbReference>
<evidence type="ECO:0000256" key="6">
    <source>
        <dbReference type="ARBA" id="ARBA00023125"/>
    </source>
</evidence>
<reference evidence="9 10" key="1">
    <citation type="submission" date="2021-11" db="EMBL/GenBank/DDBJ databases">
        <title>Draft genome sequence of Paenibacillus profundus YoMME, a new Gram-positive bacteria with exoelectrogenic properties.</title>
        <authorList>
            <person name="Hubenova Y."/>
            <person name="Hubenova E."/>
            <person name="Manasiev Y."/>
            <person name="Peykov S."/>
            <person name="Mitov M."/>
        </authorList>
    </citation>
    <scope>NUCLEOTIDE SEQUENCE [LARGE SCALE GENOMIC DNA]</scope>
    <source>
        <strain evidence="9 10">YoMME</strain>
    </source>
</reference>
<dbReference type="RefSeq" id="WP_233696639.1">
    <property type="nucleotide sequence ID" value="NZ_JAJNBZ010000006.1"/>
</dbReference>
<dbReference type="PANTHER" id="PTHR46577">
    <property type="entry name" value="HTH-TYPE TRANSCRIPTIONAL REGULATORY PROTEIN GABR"/>
    <property type="match status" value="1"/>
</dbReference>
<keyword evidence="5" id="KW-0805">Transcription regulation</keyword>
<keyword evidence="4" id="KW-0663">Pyridoxal phosphate</keyword>
<evidence type="ECO:0000256" key="2">
    <source>
        <dbReference type="ARBA" id="ARBA00005384"/>
    </source>
</evidence>
<evidence type="ECO:0000256" key="3">
    <source>
        <dbReference type="ARBA" id="ARBA00022576"/>
    </source>
</evidence>
<dbReference type="SUPFAM" id="SSF53383">
    <property type="entry name" value="PLP-dependent transferases"/>
    <property type="match status" value="1"/>
</dbReference>
<evidence type="ECO:0000313" key="9">
    <source>
        <dbReference type="EMBL" id="MCE5169730.1"/>
    </source>
</evidence>
<dbReference type="PANTHER" id="PTHR46577:SF2">
    <property type="entry name" value="TRANSCRIPTIONAL REGULATORY PROTEIN"/>
    <property type="match status" value="1"/>
</dbReference>
<proteinExistence type="inferred from homology"/>
<organism evidence="9 10">
    <name type="scientific">Paenibacillus profundus</name>
    <dbReference type="NCBI Taxonomy" id="1173085"/>
    <lineage>
        <taxon>Bacteria</taxon>
        <taxon>Bacillati</taxon>
        <taxon>Bacillota</taxon>
        <taxon>Bacilli</taxon>
        <taxon>Bacillales</taxon>
        <taxon>Paenibacillaceae</taxon>
        <taxon>Paenibacillus</taxon>
    </lineage>
</organism>
<dbReference type="InterPro" id="IPR036390">
    <property type="entry name" value="WH_DNA-bd_sf"/>
</dbReference>
<comment type="caution">
    <text evidence="9">The sequence shown here is derived from an EMBL/GenBank/DDBJ whole genome shotgun (WGS) entry which is preliminary data.</text>
</comment>
<evidence type="ECO:0000259" key="8">
    <source>
        <dbReference type="PROSITE" id="PS50949"/>
    </source>
</evidence>
<dbReference type="SUPFAM" id="SSF46785">
    <property type="entry name" value="Winged helix' DNA-binding domain"/>
    <property type="match status" value="1"/>
</dbReference>
<dbReference type="Pfam" id="PF00392">
    <property type="entry name" value="GntR"/>
    <property type="match status" value="1"/>
</dbReference>
<comment type="cofactor">
    <cofactor evidence="1">
        <name>pyridoxal 5'-phosphate</name>
        <dbReference type="ChEBI" id="CHEBI:597326"/>
    </cofactor>
</comment>
<dbReference type="EMBL" id="JAJNBZ010000006">
    <property type="protein sequence ID" value="MCE5169730.1"/>
    <property type="molecule type" value="Genomic_DNA"/>
</dbReference>
<sequence>MDKIDWKPDPSSSIPLYQQIEGFMKEKITSGEWTVGMKLPSQRALAAAFQVNRSTLIMALEHLTSQGYIAGKSGGGTTIIHHQPERQWESPPPPNWNAYVEDGVHYPNLPTIQTINRMEFDPTMIRLGTGELSPELLPQEQVRLLFAELARQHMPLGYEEALGTYALRSQVSAHLQRVGISAPPSTILIVSGSLQAFQLISAGLLEKGSTMLLEKPSYLYSIHAFQSAGMKLIGLPMDESGLQVSHVERFKRQYDASLLYTIPTFHNPTGTVMSDKRRRDLLETSLRIGLPILEDGAYEELWFGHEAPPPPLRALDTQGQVLYVGTMSKIVSPGLRIGWVVGPQPVIERLADIKMQTDYGSSSLSQAAAAEWFGAGWHAEHCRTIRRQLKERRDCMLQLLDAHWSNLATWSTPQGGFYIWVTLHANISMAALFEHALKRGILINPGYIYDRSAKKQLRLSFAYAGLDEMERAMIELSILIRHIHCLSV</sequence>
<dbReference type="CDD" id="cd00609">
    <property type="entry name" value="AAT_like"/>
    <property type="match status" value="1"/>
</dbReference>
<dbReference type="InterPro" id="IPR015424">
    <property type="entry name" value="PyrdxlP-dep_Trfase"/>
</dbReference>
<accession>A0ABS8YCI9</accession>
<comment type="similarity">
    <text evidence="2">In the C-terminal section; belongs to the class-I pyridoxal-phosphate-dependent aminotransferase family.</text>
</comment>
<dbReference type="Proteomes" id="UP001199916">
    <property type="component" value="Unassembled WGS sequence"/>
</dbReference>
<dbReference type="PRINTS" id="PR00035">
    <property type="entry name" value="HTHGNTR"/>
</dbReference>
<keyword evidence="6" id="KW-0238">DNA-binding</keyword>
<dbReference type="Gene3D" id="3.90.1150.10">
    <property type="entry name" value="Aspartate Aminotransferase, domain 1"/>
    <property type="match status" value="1"/>
</dbReference>
<dbReference type="PROSITE" id="PS50949">
    <property type="entry name" value="HTH_GNTR"/>
    <property type="match status" value="1"/>
</dbReference>
<dbReference type="Gene3D" id="3.40.640.10">
    <property type="entry name" value="Type I PLP-dependent aspartate aminotransferase-like (Major domain)"/>
    <property type="match status" value="1"/>
</dbReference>
<evidence type="ECO:0000256" key="4">
    <source>
        <dbReference type="ARBA" id="ARBA00022898"/>
    </source>
</evidence>
<evidence type="ECO:0000256" key="7">
    <source>
        <dbReference type="ARBA" id="ARBA00023163"/>
    </source>
</evidence>
<keyword evidence="3 9" id="KW-0032">Aminotransferase</keyword>